<sequence length="150" mass="17359">MNEPTYPLVISNNALTYRFDSISDQLIIHKAIEFSPFPSNAIFYNLALLDIEDGGTANDLAVSNNQDMNRVIATVFKAILLFFEKYPNKLVYFKGSDEAGLRTRLYRVLISRELEKVNKMFAVYGQLTEDTYEEFIPNRPYIAFIFQLKH</sequence>
<name>A0A7G5GTB6_9BACT</name>
<dbReference type="InterPro" id="IPR053865">
    <property type="entry name" value="DUF6934"/>
</dbReference>
<dbReference type="RefSeq" id="WP_182459381.1">
    <property type="nucleotide sequence ID" value="NZ_CP059732.1"/>
</dbReference>
<accession>A0A7G5GTB6</accession>
<dbReference type="KEGG" id="sfol:H3H32_29925"/>
<dbReference type="Proteomes" id="UP000515369">
    <property type="component" value="Chromosome"/>
</dbReference>
<keyword evidence="2" id="KW-1185">Reference proteome</keyword>
<protein>
    <submittedName>
        <fullName evidence="1">Uncharacterized protein</fullName>
    </submittedName>
</protein>
<evidence type="ECO:0000313" key="1">
    <source>
        <dbReference type="EMBL" id="QMW02108.1"/>
    </source>
</evidence>
<dbReference type="Pfam" id="PF22028">
    <property type="entry name" value="DUF6934"/>
    <property type="match status" value="1"/>
</dbReference>
<dbReference type="AlphaFoldDB" id="A0A7G5GTB6"/>
<reference evidence="1 2" key="1">
    <citation type="submission" date="2020-07" db="EMBL/GenBank/DDBJ databases">
        <title>Spirosoma foliorum sp. nov., isolated from the leaves on the Nejang mountain Korea, Republic of.</title>
        <authorList>
            <person name="Ho H."/>
            <person name="Lee Y.-J."/>
            <person name="Nurcahyanto D.-A."/>
            <person name="Kim S.-G."/>
        </authorList>
    </citation>
    <scope>NUCLEOTIDE SEQUENCE [LARGE SCALE GENOMIC DNA]</scope>
    <source>
        <strain evidence="1 2">PL0136</strain>
    </source>
</reference>
<dbReference type="EMBL" id="CP059732">
    <property type="protein sequence ID" value="QMW02108.1"/>
    <property type="molecule type" value="Genomic_DNA"/>
</dbReference>
<proteinExistence type="predicted"/>
<organism evidence="1 2">
    <name type="scientific">Spirosoma foliorum</name>
    <dbReference type="NCBI Taxonomy" id="2710596"/>
    <lineage>
        <taxon>Bacteria</taxon>
        <taxon>Pseudomonadati</taxon>
        <taxon>Bacteroidota</taxon>
        <taxon>Cytophagia</taxon>
        <taxon>Cytophagales</taxon>
        <taxon>Cytophagaceae</taxon>
        <taxon>Spirosoma</taxon>
    </lineage>
</organism>
<gene>
    <name evidence="1" type="ORF">H3H32_29925</name>
</gene>
<evidence type="ECO:0000313" key="2">
    <source>
        <dbReference type="Proteomes" id="UP000515369"/>
    </source>
</evidence>